<keyword evidence="4" id="KW-1003">Cell membrane</keyword>
<dbReference type="Proteomes" id="UP000245461">
    <property type="component" value="Unassembled WGS sequence"/>
</dbReference>
<proteinExistence type="inferred from homology"/>
<sequence>MAVTDTPFTEFRDGVFATLPAIVAAVPFAVLLGALSGDRGLSVAEMGLMSALVFAGASQFVALDGWGVPPSWWLLGLTALVVNLRHALMSASLVRHLGAFPPWAKPVALLFMVDEVWAFAEARAATRRLTPAFYAGMVVLFYLSWVAATLAGAVAGSLIRDPAALGLDFAFIAIFVVLVAGFRRRPRFFAVVGASVGASVLTDLLLPGAWSIMVGAGAGMLVAAFAPGREEGGA</sequence>
<dbReference type="PANTHER" id="PTHR34979:SF1">
    <property type="entry name" value="INNER MEMBRANE PROTEIN YGAZ"/>
    <property type="match status" value="1"/>
</dbReference>
<dbReference type="OrthoDB" id="9803444at2"/>
<comment type="caution">
    <text evidence="9">The sequence shown here is derived from an EMBL/GenBank/DDBJ whole genome shotgun (WGS) entry which is preliminary data.</text>
</comment>
<evidence type="ECO:0000256" key="5">
    <source>
        <dbReference type="ARBA" id="ARBA00022692"/>
    </source>
</evidence>
<feature type="transmembrane region" description="Helical" evidence="8">
    <location>
        <begin position="188"/>
        <end position="206"/>
    </location>
</feature>
<reference evidence="9 10" key="1">
    <citation type="submission" date="2018-05" db="EMBL/GenBank/DDBJ databases">
        <title>Zavarzinia sp. HR-AS.</title>
        <authorList>
            <person name="Lee Y."/>
            <person name="Jeon C.O."/>
        </authorList>
    </citation>
    <scope>NUCLEOTIDE SEQUENCE [LARGE SCALE GENOMIC DNA]</scope>
    <source>
        <strain evidence="9 10">HR-AS</strain>
    </source>
</reference>
<keyword evidence="7 8" id="KW-0472">Membrane</keyword>
<dbReference type="GO" id="GO:1903785">
    <property type="term" value="P:L-valine transmembrane transport"/>
    <property type="evidence" value="ECO:0007669"/>
    <property type="project" value="TreeGrafter"/>
</dbReference>
<evidence type="ECO:0000256" key="8">
    <source>
        <dbReference type="SAM" id="Phobius"/>
    </source>
</evidence>
<feature type="transmembrane region" description="Helical" evidence="8">
    <location>
        <begin position="72"/>
        <end position="88"/>
    </location>
</feature>
<evidence type="ECO:0000256" key="6">
    <source>
        <dbReference type="ARBA" id="ARBA00022989"/>
    </source>
</evidence>
<keyword evidence="6 8" id="KW-1133">Transmembrane helix</keyword>
<evidence type="ECO:0000313" key="9">
    <source>
        <dbReference type="EMBL" id="PWR19358.1"/>
    </source>
</evidence>
<dbReference type="GO" id="GO:0005886">
    <property type="term" value="C:plasma membrane"/>
    <property type="evidence" value="ECO:0007669"/>
    <property type="project" value="UniProtKB-SubCell"/>
</dbReference>
<evidence type="ECO:0000256" key="2">
    <source>
        <dbReference type="ARBA" id="ARBA00010735"/>
    </source>
</evidence>
<evidence type="ECO:0000256" key="1">
    <source>
        <dbReference type="ARBA" id="ARBA00004651"/>
    </source>
</evidence>
<dbReference type="EMBL" id="QGLE01000012">
    <property type="protein sequence ID" value="PWR19358.1"/>
    <property type="molecule type" value="Genomic_DNA"/>
</dbReference>
<keyword evidence="3" id="KW-0813">Transport</keyword>
<evidence type="ECO:0000256" key="7">
    <source>
        <dbReference type="ARBA" id="ARBA00023136"/>
    </source>
</evidence>
<evidence type="ECO:0000256" key="3">
    <source>
        <dbReference type="ARBA" id="ARBA00022448"/>
    </source>
</evidence>
<feature type="transmembrane region" description="Helical" evidence="8">
    <location>
        <begin position="15"/>
        <end position="35"/>
    </location>
</feature>
<keyword evidence="5 8" id="KW-0812">Transmembrane</keyword>
<name>A0A317DX97_9PROT</name>
<protein>
    <submittedName>
        <fullName evidence="9">Branched-chain amino acid ABC transporter permease</fullName>
    </submittedName>
</protein>
<keyword evidence="10" id="KW-1185">Reference proteome</keyword>
<dbReference type="PANTHER" id="PTHR34979">
    <property type="entry name" value="INNER MEMBRANE PROTEIN YGAZ"/>
    <property type="match status" value="1"/>
</dbReference>
<comment type="subcellular location">
    <subcellularLocation>
        <location evidence="1">Cell membrane</location>
        <topology evidence="1">Multi-pass membrane protein</topology>
    </subcellularLocation>
</comment>
<feature type="transmembrane region" description="Helical" evidence="8">
    <location>
        <begin position="162"/>
        <end position="181"/>
    </location>
</feature>
<dbReference type="AlphaFoldDB" id="A0A317DX97"/>
<accession>A0A317DX97</accession>
<evidence type="ECO:0000256" key="4">
    <source>
        <dbReference type="ARBA" id="ARBA00022475"/>
    </source>
</evidence>
<evidence type="ECO:0000313" key="10">
    <source>
        <dbReference type="Proteomes" id="UP000245461"/>
    </source>
</evidence>
<feature type="transmembrane region" description="Helical" evidence="8">
    <location>
        <begin position="47"/>
        <end position="66"/>
    </location>
</feature>
<dbReference type="Pfam" id="PF03591">
    <property type="entry name" value="AzlC"/>
    <property type="match status" value="1"/>
</dbReference>
<gene>
    <name evidence="9" type="ORF">DKG74_17960</name>
</gene>
<dbReference type="RefSeq" id="WP_109907556.1">
    <property type="nucleotide sequence ID" value="NZ_QGLE01000012.1"/>
</dbReference>
<dbReference type="InterPro" id="IPR011606">
    <property type="entry name" value="Brnchd-chn_aa_trnsp_permease"/>
</dbReference>
<organism evidence="9 10">
    <name type="scientific">Zavarzinia aquatilis</name>
    <dbReference type="NCBI Taxonomy" id="2211142"/>
    <lineage>
        <taxon>Bacteria</taxon>
        <taxon>Pseudomonadati</taxon>
        <taxon>Pseudomonadota</taxon>
        <taxon>Alphaproteobacteria</taxon>
        <taxon>Rhodospirillales</taxon>
        <taxon>Zavarziniaceae</taxon>
        <taxon>Zavarzinia</taxon>
    </lineage>
</organism>
<comment type="similarity">
    <text evidence="2">Belongs to the AzlC family.</text>
</comment>
<feature type="transmembrane region" description="Helical" evidence="8">
    <location>
        <begin position="132"/>
        <end position="156"/>
    </location>
</feature>